<proteinExistence type="predicted"/>
<evidence type="ECO:0000313" key="3">
    <source>
        <dbReference type="Proteomes" id="UP000093100"/>
    </source>
</evidence>
<dbReference type="EMBL" id="LFLK01000001">
    <property type="protein sequence ID" value="OCR91524.1"/>
    <property type="molecule type" value="Genomic_DNA"/>
</dbReference>
<organism evidence="2 3">
    <name type="scientific">Campylobacter fetus subsp. testudinum</name>
    <dbReference type="NCBI Taxonomy" id="1507806"/>
    <lineage>
        <taxon>Bacteria</taxon>
        <taxon>Pseudomonadati</taxon>
        <taxon>Campylobacterota</taxon>
        <taxon>Epsilonproteobacteria</taxon>
        <taxon>Campylobacterales</taxon>
        <taxon>Campylobacteraceae</taxon>
        <taxon>Campylobacter</taxon>
    </lineage>
</organism>
<accession>A0AAX0HD86</accession>
<dbReference type="KEGG" id="cfp:CR44_05125"/>
<sequence length="161" mass="18712">MNTAFARLDQIAPFIHISSAVLFIALQLSVVIFSRYFFKDIEQNTHRYKTILKEFRRFMISELCLIAVICISGIFLLSRDEFKISDPMIEAIVATKWALMLFILSNIAYMWHKFNLAKNAFLNDEVIGTHENLVLIIYYFTPLNIVLSFISIYLGITFRGI</sequence>
<evidence type="ECO:0000313" key="2">
    <source>
        <dbReference type="EMBL" id="OCR91524.1"/>
    </source>
</evidence>
<comment type="caution">
    <text evidence="2">The sequence shown here is derived from an EMBL/GenBank/DDBJ whole genome shotgun (WGS) entry which is preliminary data.</text>
</comment>
<protein>
    <recommendedName>
        <fullName evidence="4">3-isopropylmalate dehydratase small subunit</fullName>
    </recommendedName>
</protein>
<keyword evidence="1" id="KW-1133">Transmembrane helix</keyword>
<evidence type="ECO:0000256" key="1">
    <source>
        <dbReference type="SAM" id="Phobius"/>
    </source>
</evidence>
<dbReference type="RefSeq" id="WP_023385252.1">
    <property type="nucleotide sequence ID" value="NZ_CP009226.1"/>
</dbReference>
<feature type="transmembrane region" description="Helical" evidence="1">
    <location>
        <begin position="58"/>
        <end position="77"/>
    </location>
</feature>
<gene>
    <name evidence="2" type="ORF">CFT12S02225_00215</name>
</gene>
<feature type="transmembrane region" description="Helical" evidence="1">
    <location>
        <begin position="132"/>
        <end position="156"/>
    </location>
</feature>
<evidence type="ECO:0008006" key="4">
    <source>
        <dbReference type="Google" id="ProtNLM"/>
    </source>
</evidence>
<dbReference type="Proteomes" id="UP000093100">
    <property type="component" value="Unassembled WGS sequence"/>
</dbReference>
<keyword evidence="1" id="KW-0812">Transmembrane</keyword>
<feature type="transmembrane region" description="Helical" evidence="1">
    <location>
        <begin position="12"/>
        <end position="38"/>
    </location>
</feature>
<dbReference type="AlphaFoldDB" id="A0AAX0HD86"/>
<name>A0AAX0HD86_CAMFE</name>
<keyword evidence="1" id="KW-0472">Membrane</keyword>
<reference evidence="2 3" key="1">
    <citation type="journal article" date="2016" name="Genome Biol. Evol.">
        <title>Comparative Genomics of Campylobacter fetus from Reptiles and Mammals Reveals Divergent Evolution in Host-Associated Lineages.</title>
        <authorList>
            <person name="Gilbert M.J."/>
            <person name="Miller W.G."/>
            <person name="Yee E."/>
            <person name="Zomer A.L."/>
            <person name="van der Graaf-van Bloois L."/>
            <person name="Fitzgerald C."/>
            <person name="Forbes K.J."/>
            <person name="Meric G."/>
            <person name="Sheppard S.K."/>
            <person name="Wagenaar J.A."/>
            <person name="Duim B."/>
        </authorList>
    </citation>
    <scope>NUCLEOTIDE SEQUENCE [LARGE SCALE GENOMIC DNA]</scope>
    <source>
        <strain evidence="2 3">12S02225-3</strain>
    </source>
</reference>
<feature type="transmembrane region" description="Helical" evidence="1">
    <location>
        <begin position="89"/>
        <end position="112"/>
    </location>
</feature>